<evidence type="ECO:0000313" key="14">
    <source>
        <dbReference type="EMBL" id="KAF1726618.1"/>
    </source>
</evidence>
<dbReference type="Gene3D" id="3.40.30.10">
    <property type="entry name" value="Glutaredoxin"/>
    <property type="match status" value="1"/>
</dbReference>
<evidence type="ECO:0000256" key="12">
    <source>
        <dbReference type="ARBA" id="ARBA00049091"/>
    </source>
</evidence>
<keyword evidence="8" id="KW-0676">Redox-active center</keyword>
<reference evidence="14 15" key="1">
    <citation type="submission" date="2017-10" db="EMBL/GenBank/DDBJ databases">
        <title>Whole genome sequencing of members of genus Pseudoxanthomonas.</title>
        <authorList>
            <person name="Kumar S."/>
            <person name="Bansal K."/>
            <person name="Kaur A."/>
            <person name="Patil P."/>
            <person name="Sharma S."/>
            <person name="Patil P.B."/>
        </authorList>
    </citation>
    <scope>NUCLEOTIDE SEQUENCE [LARGE SCALE GENOMIC DNA]</scope>
    <source>
        <strain evidence="14 15">DSM 17109</strain>
    </source>
</reference>
<protein>
    <recommendedName>
        <fullName evidence="3">thioredoxin-dependent peroxiredoxin</fullName>
        <ecNumber evidence="3">1.11.1.24</ecNumber>
    </recommendedName>
    <alternativeName>
        <fullName evidence="9">Thioredoxin peroxidase</fullName>
    </alternativeName>
    <alternativeName>
        <fullName evidence="11">Thioredoxin-dependent peroxiredoxin Bcp</fullName>
    </alternativeName>
</protein>
<keyword evidence="5" id="KW-0049">Antioxidant</keyword>
<dbReference type="InterPro" id="IPR036249">
    <property type="entry name" value="Thioredoxin-like_sf"/>
</dbReference>
<comment type="subunit">
    <text evidence="2">Monomer.</text>
</comment>
<evidence type="ECO:0000256" key="9">
    <source>
        <dbReference type="ARBA" id="ARBA00032824"/>
    </source>
</evidence>
<dbReference type="Pfam" id="PF00578">
    <property type="entry name" value="AhpC-TSA"/>
    <property type="match status" value="1"/>
</dbReference>
<evidence type="ECO:0000256" key="5">
    <source>
        <dbReference type="ARBA" id="ARBA00022862"/>
    </source>
</evidence>
<evidence type="ECO:0000256" key="8">
    <source>
        <dbReference type="ARBA" id="ARBA00023284"/>
    </source>
</evidence>
<gene>
    <name evidence="14" type="ORF">CSC78_03435</name>
</gene>
<dbReference type="PANTHER" id="PTHR42801:SF4">
    <property type="entry name" value="AHPC_TSA FAMILY PROTEIN"/>
    <property type="match status" value="1"/>
</dbReference>
<keyword evidence="6" id="KW-0560">Oxidoreductase</keyword>
<dbReference type="InterPro" id="IPR050924">
    <property type="entry name" value="Peroxiredoxin_BCP/PrxQ"/>
</dbReference>
<feature type="domain" description="Thioredoxin" evidence="13">
    <location>
        <begin position="3"/>
        <end position="167"/>
    </location>
</feature>
<comment type="caution">
    <text evidence="14">The sequence shown here is derived from an EMBL/GenBank/DDBJ whole genome shotgun (WGS) entry which is preliminary data.</text>
</comment>
<evidence type="ECO:0000256" key="3">
    <source>
        <dbReference type="ARBA" id="ARBA00013017"/>
    </source>
</evidence>
<organism evidence="14 15">
    <name type="scientific">Pseudoxanthomonas japonensis</name>
    <dbReference type="NCBI Taxonomy" id="69284"/>
    <lineage>
        <taxon>Bacteria</taxon>
        <taxon>Pseudomonadati</taxon>
        <taxon>Pseudomonadota</taxon>
        <taxon>Gammaproteobacteria</taxon>
        <taxon>Lysobacterales</taxon>
        <taxon>Lysobacteraceae</taxon>
        <taxon>Pseudoxanthomonas</taxon>
    </lineage>
</organism>
<evidence type="ECO:0000256" key="11">
    <source>
        <dbReference type="ARBA" id="ARBA00042639"/>
    </source>
</evidence>
<evidence type="ECO:0000256" key="10">
    <source>
        <dbReference type="ARBA" id="ARBA00038489"/>
    </source>
</evidence>
<evidence type="ECO:0000256" key="6">
    <source>
        <dbReference type="ARBA" id="ARBA00023002"/>
    </source>
</evidence>
<evidence type="ECO:0000256" key="4">
    <source>
        <dbReference type="ARBA" id="ARBA00022559"/>
    </source>
</evidence>
<dbReference type="InterPro" id="IPR024706">
    <property type="entry name" value="Peroxiredoxin_AhpC-typ"/>
</dbReference>
<keyword evidence="7" id="KW-1015">Disulfide bond</keyword>
<comment type="function">
    <text evidence="1">Thiol-specific peroxidase that catalyzes the reduction of hydrogen peroxide and organic hydroperoxides to water and alcohols, respectively. Plays a role in cell protection against oxidative stress by detoxifying peroxides and as sensor of hydrogen peroxide-mediated signaling events.</text>
</comment>
<dbReference type="PIRSF" id="PIRSF000239">
    <property type="entry name" value="AHPC"/>
    <property type="match status" value="1"/>
</dbReference>
<evidence type="ECO:0000256" key="1">
    <source>
        <dbReference type="ARBA" id="ARBA00003330"/>
    </source>
</evidence>
<keyword evidence="15" id="KW-1185">Reference proteome</keyword>
<evidence type="ECO:0000256" key="7">
    <source>
        <dbReference type="ARBA" id="ARBA00023157"/>
    </source>
</evidence>
<sequence>MTAKSANALPKSTLKLPLALSGGEHSPSAAGATTLADYAGTWLVLYFYPKDSTPGCTTEGLDFNALLPKFKKLNATVLGVSRDSVKSHDNFCAKQGFKFPLVSDADEALCKAFDVIHEKNMYGRKVLGVVRSTFLISPDGRIAQEWRGVKVPGHADAVLDALKAHQAQ</sequence>
<proteinExistence type="inferred from homology"/>
<comment type="similarity">
    <text evidence="10">Belongs to the peroxiredoxin family. BCP/PrxQ subfamily.</text>
</comment>
<dbReference type="InterPro" id="IPR000866">
    <property type="entry name" value="AhpC/TSA"/>
</dbReference>
<comment type="catalytic activity">
    <reaction evidence="12">
        <text>a hydroperoxide + [thioredoxin]-dithiol = an alcohol + [thioredoxin]-disulfide + H2O</text>
        <dbReference type="Rhea" id="RHEA:62620"/>
        <dbReference type="Rhea" id="RHEA-COMP:10698"/>
        <dbReference type="Rhea" id="RHEA-COMP:10700"/>
        <dbReference type="ChEBI" id="CHEBI:15377"/>
        <dbReference type="ChEBI" id="CHEBI:29950"/>
        <dbReference type="ChEBI" id="CHEBI:30879"/>
        <dbReference type="ChEBI" id="CHEBI:35924"/>
        <dbReference type="ChEBI" id="CHEBI:50058"/>
        <dbReference type="EC" id="1.11.1.24"/>
    </reaction>
</comment>
<dbReference type="PROSITE" id="PS51352">
    <property type="entry name" value="THIOREDOXIN_2"/>
    <property type="match status" value="1"/>
</dbReference>
<evidence type="ECO:0000313" key="15">
    <source>
        <dbReference type="Proteomes" id="UP000781710"/>
    </source>
</evidence>
<dbReference type="RefSeq" id="WP_162336522.1">
    <property type="nucleotide sequence ID" value="NZ_JBHSRQ010000016.1"/>
</dbReference>
<dbReference type="PANTHER" id="PTHR42801">
    <property type="entry name" value="THIOREDOXIN-DEPENDENT PEROXIDE REDUCTASE"/>
    <property type="match status" value="1"/>
</dbReference>
<name>A0ABQ6ZK87_9GAMM</name>
<evidence type="ECO:0000259" key="13">
    <source>
        <dbReference type="PROSITE" id="PS51352"/>
    </source>
</evidence>
<evidence type="ECO:0000256" key="2">
    <source>
        <dbReference type="ARBA" id="ARBA00011245"/>
    </source>
</evidence>
<dbReference type="InterPro" id="IPR013766">
    <property type="entry name" value="Thioredoxin_domain"/>
</dbReference>
<dbReference type="Proteomes" id="UP000781710">
    <property type="component" value="Unassembled WGS sequence"/>
</dbReference>
<dbReference type="SUPFAM" id="SSF52833">
    <property type="entry name" value="Thioredoxin-like"/>
    <property type="match status" value="1"/>
</dbReference>
<dbReference type="EMBL" id="PDWW01000003">
    <property type="protein sequence ID" value="KAF1726618.1"/>
    <property type="molecule type" value="Genomic_DNA"/>
</dbReference>
<accession>A0ABQ6ZK87</accession>
<dbReference type="CDD" id="cd03017">
    <property type="entry name" value="PRX_BCP"/>
    <property type="match status" value="1"/>
</dbReference>
<dbReference type="EC" id="1.11.1.24" evidence="3"/>
<keyword evidence="4" id="KW-0575">Peroxidase</keyword>